<sequence length="754" mass="78693">MNTAALRAATPGARHARHFNAAGSALPSEAVLATVIEHLRLESRIGGYEAAATAKDQSEQVYSLAARLLGADPADIALTESATVAWHRALDALPLKPGDRILAAASSYVSSALHLLELRRSKGIEVEVLPCADDGTVDRQALADALRRPAALVTVAHVPTSSGLIEPAAEIAAQCRAAGVPLLLDATQSLGQIPLDVTSGDIIVGTGRKFLRGPRGTGLLYVSPAMREIMRPSHPDVRGAVWQSDDAYELAAGARRFETWETAHALRLGLGTALREALDLTIEEINRRTTTLADRLRSALSATAGVRLTDPSAGGGAIVTFVLDGEQPVDTVRRLRAAGVHVVSVPASHGRWDLERRGLDAVVRASVHVYNDDSDVDALTEALKVRKNAPALISSGARADTIVIGAGVHGASAAWHLAQRGVSVVQLDRFPDGHTEGSSHGHTRMIRRAYPNPIWDDLVDRAYLAWAELSEAAGVPLLTTTGGLYARPAADGSPGLRGPGVQTVPVSRFAGLRLGSEFTAVFDPAAGVLDAAATMRSLRELGLAHGVDRRAGCTVESWSADGDGVTVRTADGLLRADRLVIAAGPWTGTLVPSLKDLLQVVRIVNIFIGSSDPAKLAPPALGPFSVEVPGVGLLYGLPAFDGSAVKIGLDHGPADDLGPQTPVTAAEAGELLALARRFLPAADGDVVDSVSCRYTMAPRNRFAVGALPDTPQVLVAAACSGHGFKFGPAIGAALADLALGKHRPDLDFLAPGEL</sequence>
<comment type="cofactor">
    <cofactor evidence="1">
        <name>FAD</name>
        <dbReference type="ChEBI" id="CHEBI:57692"/>
    </cofactor>
</comment>
<dbReference type="SUPFAM" id="SSF51905">
    <property type="entry name" value="FAD/NAD(P)-binding domain"/>
    <property type="match status" value="1"/>
</dbReference>
<feature type="domain" description="FAD dependent oxidoreductase" evidence="6">
    <location>
        <begin position="400"/>
        <end position="737"/>
    </location>
</feature>
<keyword evidence="4" id="KW-0560">Oxidoreductase</keyword>
<dbReference type="RefSeq" id="WP_197686239.1">
    <property type="nucleotide sequence ID" value="NZ_BOMJ01000005.1"/>
</dbReference>
<dbReference type="InterPro" id="IPR000192">
    <property type="entry name" value="Aminotrans_V_dom"/>
</dbReference>
<dbReference type="Gene3D" id="3.50.50.60">
    <property type="entry name" value="FAD/NAD(P)-binding domain"/>
    <property type="match status" value="1"/>
</dbReference>
<protein>
    <submittedName>
        <fullName evidence="7">Selenocysteine lyase/Cysteine desulfurase</fullName>
    </submittedName>
</protein>
<keyword evidence="3" id="KW-0274">FAD</keyword>
<dbReference type="PANTHER" id="PTHR10961:SF7">
    <property type="entry name" value="FAD DEPENDENT OXIDOREDUCTASE DOMAIN-CONTAINING PROTEIN"/>
    <property type="match status" value="1"/>
</dbReference>
<organism evidence="7 8">
    <name type="scientific">Actinoplanes derwentensis</name>
    <dbReference type="NCBI Taxonomy" id="113562"/>
    <lineage>
        <taxon>Bacteria</taxon>
        <taxon>Bacillati</taxon>
        <taxon>Actinomycetota</taxon>
        <taxon>Actinomycetes</taxon>
        <taxon>Micromonosporales</taxon>
        <taxon>Micromonosporaceae</taxon>
        <taxon>Actinoplanes</taxon>
    </lineage>
</organism>
<dbReference type="GO" id="GO:0016829">
    <property type="term" value="F:lyase activity"/>
    <property type="evidence" value="ECO:0007669"/>
    <property type="project" value="UniProtKB-KW"/>
</dbReference>
<dbReference type="Gene3D" id="3.90.1150.10">
    <property type="entry name" value="Aspartate Aminotransferase, domain 1"/>
    <property type="match status" value="1"/>
</dbReference>
<proteinExistence type="predicted"/>
<dbReference type="SUPFAM" id="SSF53383">
    <property type="entry name" value="PLP-dependent transferases"/>
    <property type="match status" value="1"/>
</dbReference>
<evidence type="ECO:0000313" key="7">
    <source>
        <dbReference type="EMBL" id="SDT32874.1"/>
    </source>
</evidence>
<evidence type="ECO:0000256" key="4">
    <source>
        <dbReference type="ARBA" id="ARBA00023002"/>
    </source>
</evidence>
<dbReference type="InterPro" id="IPR006076">
    <property type="entry name" value="FAD-dep_OxRdtase"/>
</dbReference>
<evidence type="ECO:0000313" key="8">
    <source>
        <dbReference type="Proteomes" id="UP000198688"/>
    </source>
</evidence>
<name>A0A1H1ZGQ5_9ACTN</name>
<gene>
    <name evidence="7" type="ORF">SAMN04489716_3314</name>
</gene>
<accession>A0A1H1ZGQ5</accession>
<dbReference type="InterPro" id="IPR015422">
    <property type="entry name" value="PyrdxlP-dep_Trfase_small"/>
</dbReference>
<dbReference type="GO" id="GO:0008115">
    <property type="term" value="F:sarcosine oxidase activity"/>
    <property type="evidence" value="ECO:0007669"/>
    <property type="project" value="TreeGrafter"/>
</dbReference>
<keyword evidence="7" id="KW-0456">Lyase</keyword>
<evidence type="ECO:0000256" key="3">
    <source>
        <dbReference type="ARBA" id="ARBA00022827"/>
    </source>
</evidence>
<dbReference type="InterPro" id="IPR045170">
    <property type="entry name" value="MTOX"/>
</dbReference>
<evidence type="ECO:0000259" key="5">
    <source>
        <dbReference type="Pfam" id="PF00266"/>
    </source>
</evidence>
<evidence type="ECO:0000256" key="2">
    <source>
        <dbReference type="ARBA" id="ARBA00022630"/>
    </source>
</evidence>
<dbReference type="Pfam" id="PF00266">
    <property type="entry name" value="Aminotran_5"/>
    <property type="match status" value="1"/>
</dbReference>
<dbReference type="InterPro" id="IPR015421">
    <property type="entry name" value="PyrdxlP-dep_Trfase_major"/>
</dbReference>
<keyword evidence="2" id="KW-0285">Flavoprotein</keyword>
<dbReference type="Gene3D" id="3.30.9.10">
    <property type="entry name" value="D-Amino Acid Oxidase, subunit A, domain 2"/>
    <property type="match status" value="1"/>
</dbReference>
<feature type="domain" description="Aminotransferase class V" evidence="5">
    <location>
        <begin position="19"/>
        <end position="379"/>
    </location>
</feature>
<dbReference type="InterPro" id="IPR036188">
    <property type="entry name" value="FAD/NAD-bd_sf"/>
</dbReference>
<dbReference type="InterPro" id="IPR015424">
    <property type="entry name" value="PyrdxlP-dep_Trfase"/>
</dbReference>
<dbReference type="STRING" id="113562.SAMN04489716_3314"/>
<evidence type="ECO:0000256" key="1">
    <source>
        <dbReference type="ARBA" id="ARBA00001974"/>
    </source>
</evidence>
<reference evidence="7 8" key="1">
    <citation type="submission" date="2016-10" db="EMBL/GenBank/DDBJ databases">
        <authorList>
            <person name="de Groot N.N."/>
        </authorList>
    </citation>
    <scope>NUCLEOTIDE SEQUENCE [LARGE SCALE GENOMIC DNA]</scope>
    <source>
        <strain evidence="7 8">DSM 43941</strain>
    </source>
</reference>
<keyword evidence="8" id="KW-1185">Reference proteome</keyword>
<dbReference type="EMBL" id="LT629758">
    <property type="protein sequence ID" value="SDT32874.1"/>
    <property type="molecule type" value="Genomic_DNA"/>
</dbReference>
<dbReference type="PANTHER" id="PTHR10961">
    <property type="entry name" value="PEROXISOMAL SARCOSINE OXIDASE"/>
    <property type="match status" value="1"/>
</dbReference>
<dbReference type="Proteomes" id="UP000198688">
    <property type="component" value="Chromosome I"/>
</dbReference>
<dbReference type="Pfam" id="PF01266">
    <property type="entry name" value="DAO"/>
    <property type="match status" value="1"/>
</dbReference>
<dbReference type="SUPFAM" id="SSF54373">
    <property type="entry name" value="FAD-linked reductases, C-terminal domain"/>
    <property type="match status" value="1"/>
</dbReference>
<dbReference type="AlphaFoldDB" id="A0A1H1ZGQ5"/>
<dbReference type="Gene3D" id="3.40.640.10">
    <property type="entry name" value="Type I PLP-dependent aspartate aminotransferase-like (Major domain)"/>
    <property type="match status" value="1"/>
</dbReference>
<dbReference type="GO" id="GO:0050660">
    <property type="term" value="F:flavin adenine dinucleotide binding"/>
    <property type="evidence" value="ECO:0007669"/>
    <property type="project" value="InterPro"/>
</dbReference>
<evidence type="ECO:0000259" key="6">
    <source>
        <dbReference type="Pfam" id="PF01266"/>
    </source>
</evidence>